<accession>A0A9P0ELY2</accession>
<evidence type="ECO:0000313" key="2">
    <source>
        <dbReference type="Proteomes" id="UP000775872"/>
    </source>
</evidence>
<proteinExistence type="predicted"/>
<comment type="caution">
    <text evidence="1">The sequence shown here is derived from an EMBL/GenBank/DDBJ whole genome shotgun (WGS) entry which is preliminary data.</text>
</comment>
<name>A0A9P0ELY2_9HYPO</name>
<sequence>MHLPGSVEKRLTVFYHAGNEDVMDKRLCVISAERQVPNANIPRSQLRGIVIPPDHELSRRVDELAQLVLKQSEAIDTLTKESRIRNARFSPSSTRRDGTTSVSPIAAYTSSESEFSRNALSAQSIVNGGGEESRHAMVTTEHRADLDDTPLTIPVGHQTTTGSLFSLTPLRPLLGEYPEDFMMQIELRRVLKFGGRRTQSFEEELSFLDLGRELNEALIDAFFFYIYPNFPVLNPGIFRSVYDKVMEHGFHRDAESALCLTVLALGKLATNLSSPGNAETQDDLNGMQYFSIAYEIAVVEWGASLGADVVLPSALVHGAIYLFHMARPLQAWKLVTLASSNLQLIKARLFLALCSVRRLFNRIHNTLYSKSESNLAPVSIGATSRSGDSAWSHGTLTLNSLVSICAELSRQLDTWYVSLPDAIRPDFNNDIPLDLHDGWLRLRYWSAQHIIYRPCLLYALSSQEREELPTYIMTNCAACIQSCRNCIKTAHHLRMHRTQYTWMTTY</sequence>
<dbReference type="InterPro" id="IPR053181">
    <property type="entry name" value="EcdB-like_regulator"/>
</dbReference>
<dbReference type="Proteomes" id="UP000775872">
    <property type="component" value="Unassembled WGS sequence"/>
</dbReference>
<organism evidence="1 2">
    <name type="scientific">Clonostachys solani</name>
    <dbReference type="NCBI Taxonomy" id="160281"/>
    <lineage>
        <taxon>Eukaryota</taxon>
        <taxon>Fungi</taxon>
        <taxon>Dikarya</taxon>
        <taxon>Ascomycota</taxon>
        <taxon>Pezizomycotina</taxon>
        <taxon>Sordariomycetes</taxon>
        <taxon>Hypocreomycetidae</taxon>
        <taxon>Hypocreales</taxon>
        <taxon>Bionectriaceae</taxon>
        <taxon>Clonostachys</taxon>
    </lineage>
</organism>
<dbReference type="CDD" id="cd12148">
    <property type="entry name" value="fungal_TF_MHR"/>
    <property type="match status" value="1"/>
</dbReference>
<reference evidence="2" key="1">
    <citation type="submission" date="2019-06" db="EMBL/GenBank/DDBJ databases">
        <authorList>
            <person name="Broberg M."/>
        </authorList>
    </citation>
    <scope>NUCLEOTIDE SEQUENCE [LARGE SCALE GENOMIC DNA]</scope>
</reference>
<protein>
    <submittedName>
        <fullName evidence="1">Uncharacterized protein</fullName>
    </submittedName>
</protein>
<dbReference type="AlphaFoldDB" id="A0A9P0ELY2"/>
<keyword evidence="2" id="KW-1185">Reference proteome</keyword>
<reference evidence="1 2" key="2">
    <citation type="submission" date="2021-10" db="EMBL/GenBank/DDBJ databases">
        <authorList>
            <person name="Piombo E."/>
        </authorList>
    </citation>
    <scope>NUCLEOTIDE SEQUENCE [LARGE SCALE GENOMIC DNA]</scope>
</reference>
<gene>
    <name evidence="1" type="ORF">CSOL1703_00015086</name>
</gene>
<dbReference type="OrthoDB" id="4685598at2759"/>
<dbReference type="PANTHER" id="PTHR47785">
    <property type="entry name" value="ZN(II)2CYS6 TRANSCRIPTION FACTOR (EUROFUNG)-RELATED-RELATED"/>
    <property type="match status" value="1"/>
</dbReference>
<evidence type="ECO:0000313" key="1">
    <source>
        <dbReference type="EMBL" id="CAH0052210.1"/>
    </source>
</evidence>
<feature type="non-terminal residue" evidence="1">
    <location>
        <position position="506"/>
    </location>
</feature>
<dbReference type="EMBL" id="CABFOC020000043">
    <property type="protein sequence ID" value="CAH0052210.1"/>
    <property type="molecule type" value="Genomic_DNA"/>
</dbReference>